<proteinExistence type="predicted"/>
<evidence type="ECO:0000256" key="6">
    <source>
        <dbReference type="SAM" id="Phobius"/>
    </source>
</evidence>
<accession>A0ABP3QG95</accession>
<organism evidence="7 8">
    <name type="scientific">Rhizomicrobium electricum</name>
    <dbReference type="NCBI Taxonomy" id="480070"/>
    <lineage>
        <taxon>Bacteria</taxon>
        <taxon>Pseudomonadati</taxon>
        <taxon>Pseudomonadota</taxon>
        <taxon>Alphaproteobacteria</taxon>
        <taxon>Micropepsales</taxon>
        <taxon>Micropepsaceae</taxon>
        <taxon>Rhizomicrobium</taxon>
    </lineage>
</organism>
<evidence type="ECO:0000256" key="4">
    <source>
        <dbReference type="ARBA" id="ARBA00022989"/>
    </source>
</evidence>
<reference evidence="8" key="1">
    <citation type="journal article" date="2019" name="Int. J. Syst. Evol. Microbiol.">
        <title>The Global Catalogue of Microorganisms (GCM) 10K type strain sequencing project: providing services to taxonomists for standard genome sequencing and annotation.</title>
        <authorList>
            <consortium name="The Broad Institute Genomics Platform"/>
            <consortium name="The Broad Institute Genome Sequencing Center for Infectious Disease"/>
            <person name="Wu L."/>
            <person name="Ma J."/>
        </authorList>
    </citation>
    <scope>NUCLEOTIDE SEQUENCE [LARGE SCALE GENOMIC DNA]</scope>
    <source>
        <strain evidence="8">JCM 15089</strain>
    </source>
</reference>
<dbReference type="EMBL" id="BAAADD010000012">
    <property type="protein sequence ID" value="GAA0586564.1"/>
    <property type="molecule type" value="Genomic_DNA"/>
</dbReference>
<keyword evidence="5 6" id="KW-0472">Membrane</keyword>
<keyword evidence="2" id="KW-1003">Cell membrane</keyword>
<keyword evidence="4 6" id="KW-1133">Transmembrane helix</keyword>
<dbReference type="RefSeq" id="WP_166937240.1">
    <property type="nucleotide sequence ID" value="NZ_BAAADD010000012.1"/>
</dbReference>
<comment type="subcellular location">
    <subcellularLocation>
        <location evidence="1">Cell membrane</location>
        <topology evidence="1">Multi-pass membrane protein</topology>
    </subcellularLocation>
</comment>
<evidence type="ECO:0000256" key="2">
    <source>
        <dbReference type="ARBA" id="ARBA00022475"/>
    </source>
</evidence>
<comment type="caution">
    <text evidence="7">The sequence shown here is derived from an EMBL/GenBank/DDBJ whole genome shotgun (WGS) entry which is preliminary data.</text>
</comment>
<gene>
    <name evidence="7" type="ORF">GCM10008942_39470</name>
</gene>
<name>A0ABP3QG95_9PROT</name>
<evidence type="ECO:0000313" key="7">
    <source>
        <dbReference type="EMBL" id="GAA0586564.1"/>
    </source>
</evidence>
<evidence type="ECO:0000256" key="3">
    <source>
        <dbReference type="ARBA" id="ARBA00022692"/>
    </source>
</evidence>
<evidence type="ECO:0008006" key="9">
    <source>
        <dbReference type="Google" id="ProtNLM"/>
    </source>
</evidence>
<evidence type="ECO:0000256" key="1">
    <source>
        <dbReference type="ARBA" id="ARBA00004651"/>
    </source>
</evidence>
<feature type="transmembrane region" description="Helical" evidence="6">
    <location>
        <begin position="210"/>
        <end position="232"/>
    </location>
</feature>
<dbReference type="PANTHER" id="PTHR39087">
    <property type="entry name" value="UPF0104 MEMBRANE PROTEIN MJ1595"/>
    <property type="match status" value="1"/>
</dbReference>
<dbReference type="InterPro" id="IPR022791">
    <property type="entry name" value="L-PG_synthase/AglD"/>
</dbReference>
<feature type="transmembrane region" description="Helical" evidence="6">
    <location>
        <begin position="84"/>
        <end position="103"/>
    </location>
</feature>
<feature type="transmembrane region" description="Helical" evidence="6">
    <location>
        <begin position="152"/>
        <end position="170"/>
    </location>
</feature>
<dbReference type="Pfam" id="PF03706">
    <property type="entry name" value="LPG_synthase_TM"/>
    <property type="match status" value="1"/>
</dbReference>
<dbReference type="Proteomes" id="UP001499951">
    <property type="component" value="Unassembled WGS sequence"/>
</dbReference>
<evidence type="ECO:0000313" key="8">
    <source>
        <dbReference type="Proteomes" id="UP001499951"/>
    </source>
</evidence>
<keyword evidence="8" id="KW-1185">Reference proteome</keyword>
<sequence length="326" mass="34323">MKVWTWVALIVGFALAVFVVMHIGVAAVFGAVVGVGWLGFIAILLAAMPIIALLALAWRSLLGPVVPFWVLFVSRQLRDSATDLLPFTQIGGWVIGARAGILAGIPPIRAYSSSVVDLTCETMAQIAFTIIGLLIGFTKLQASAEMAGYVDALILGTALLVPGVIAFVVLQRKGTKLAAKMAAHFLPKAVAHTEQFTAEIEALYQQPKKLALSSTFHLLAWLATAVWVWVIFRLCGADISLMDAIAIECILSALRSAAVFVPAAVGIQEAGYAALAPVFGVGPEIGLAVSLLKRARDVVLGIPVLLIWQAVEGKRAFGGGNGTEAA</sequence>
<feature type="transmembrane region" description="Helical" evidence="6">
    <location>
        <begin position="123"/>
        <end position="140"/>
    </location>
</feature>
<dbReference type="NCBIfam" id="TIGR03476">
    <property type="entry name" value="HpnL"/>
    <property type="match status" value="1"/>
</dbReference>
<feature type="transmembrane region" description="Helical" evidence="6">
    <location>
        <begin position="271"/>
        <end position="292"/>
    </location>
</feature>
<protein>
    <recommendedName>
        <fullName evidence="9">TIGR00374 family protein</fullName>
    </recommendedName>
</protein>
<evidence type="ECO:0000256" key="5">
    <source>
        <dbReference type="ARBA" id="ARBA00023136"/>
    </source>
</evidence>
<feature type="transmembrane region" description="Helical" evidence="6">
    <location>
        <begin position="40"/>
        <end position="72"/>
    </location>
</feature>
<keyword evidence="3 6" id="KW-0812">Transmembrane</keyword>
<dbReference type="PANTHER" id="PTHR39087:SF2">
    <property type="entry name" value="UPF0104 MEMBRANE PROTEIN MJ1595"/>
    <property type="match status" value="1"/>
</dbReference>